<evidence type="ECO:0000256" key="5">
    <source>
        <dbReference type="ARBA" id="ARBA00023172"/>
    </source>
</evidence>
<keyword evidence="9" id="KW-1185">Reference proteome</keyword>
<evidence type="ECO:0000256" key="3">
    <source>
        <dbReference type="ARBA" id="ARBA00022578"/>
    </source>
</evidence>
<organism evidence="8 9">
    <name type="scientific">Actinacidiphila oryziradicis</name>
    <dbReference type="NCBI Taxonomy" id="2571141"/>
    <lineage>
        <taxon>Bacteria</taxon>
        <taxon>Bacillati</taxon>
        <taxon>Actinomycetota</taxon>
        <taxon>Actinomycetes</taxon>
        <taxon>Kitasatosporales</taxon>
        <taxon>Streptomycetaceae</taxon>
        <taxon>Actinacidiphila</taxon>
    </lineage>
</organism>
<dbReference type="GO" id="GO:0003677">
    <property type="term" value="F:DNA binding"/>
    <property type="evidence" value="ECO:0007669"/>
    <property type="project" value="UniProtKB-UniRule"/>
</dbReference>
<comment type="function">
    <text evidence="1 6">Required for the transposition of the insertion element.</text>
</comment>
<name>A0A4V5N0G5_9ACTN</name>
<feature type="compositionally biased region" description="Basic and acidic residues" evidence="7">
    <location>
        <begin position="61"/>
        <end position="87"/>
    </location>
</feature>
<evidence type="ECO:0000256" key="6">
    <source>
        <dbReference type="RuleBase" id="RU365089"/>
    </source>
</evidence>
<accession>A0A4V5N0G5</accession>
<keyword evidence="3 6" id="KW-0815">Transposition</keyword>
<evidence type="ECO:0000256" key="1">
    <source>
        <dbReference type="ARBA" id="ARBA00002190"/>
    </source>
</evidence>
<dbReference type="Pfam" id="PF00872">
    <property type="entry name" value="Transposase_mut"/>
    <property type="match status" value="1"/>
</dbReference>
<keyword evidence="5 6" id="KW-0233">DNA recombination</keyword>
<dbReference type="GO" id="GO:0006313">
    <property type="term" value="P:DNA transposition"/>
    <property type="evidence" value="ECO:0007669"/>
    <property type="project" value="UniProtKB-UniRule"/>
</dbReference>
<dbReference type="Proteomes" id="UP000305778">
    <property type="component" value="Unassembled WGS sequence"/>
</dbReference>
<comment type="caution">
    <text evidence="8">The sequence shown here is derived from an EMBL/GenBank/DDBJ whole genome shotgun (WGS) entry which is preliminary data.</text>
</comment>
<dbReference type="GO" id="GO:0004803">
    <property type="term" value="F:transposase activity"/>
    <property type="evidence" value="ECO:0007669"/>
    <property type="project" value="UniProtKB-UniRule"/>
</dbReference>
<sequence>MKQNTRSKKPSSESTEPVLDRALMGELVARAKTDGIQMAGEGGLLAQLTKLVVEGALESELTDHLGRESGERAEDGRSGNYRNEHRSKTVTTDVGPVEIEVPRDRNGSFEPQLVEARGFVDSHTW</sequence>
<dbReference type="PANTHER" id="PTHR33217:SF8">
    <property type="entry name" value="MUTATOR FAMILY TRANSPOSASE"/>
    <property type="match status" value="1"/>
</dbReference>
<dbReference type="RefSeq" id="WP_136727532.1">
    <property type="nucleotide sequence ID" value="NZ_SUMC01000039.1"/>
</dbReference>
<feature type="region of interest" description="Disordered" evidence="7">
    <location>
        <begin position="60"/>
        <end position="106"/>
    </location>
</feature>
<evidence type="ECO:0000313" key="9">
    <source>
        <dbReference type="Proteomes" id="UP000305778"/>
    </source>
</evidence>
<dbReference type="OrthoDB" id="9793302at2"/>
<dbReference type="EMBL" id="SUMC01000039">
    <property type="protein sequence ID" value="TKA06409.1"/>
    <property type="molecule type" value="Genomic_DNA"/>
</dbReference>
<dbReference type="PANTHER" id="PTHR33217">
    <property type="entry name" value="TRANSPOSASE FOR INSERTION SEQUENCE ELEMENT IS1081"/>
    <property type="match status" value="1"/>
</dbReference>
<gene>
    <name evidence="8" type="ORF">FCI23_32050</name>
</gene>
<protein>
    <recommendedName>
        <fullName evidence="6">Mutator family transposase</fullName>
    </recommendedName>
</protein>
<reference evidence="8 9" key="1">
    <citation type="submission" date="2019-04" db="EMBL/GenBank/DDBJ databases">
        <title>Streptomyces oryziradicis sp. nov., a novel actinomycete isolated from rhizosphere soil of rice (Oryza sativa L.).</title>
        <authorList>
            <person name="Li C."/>
        </authorList>
    </citation>
    <scope>NUCLEOTIDE SEQUENCE [LARGE SCALE GENOMIC DNA]</scope>
    <source>
        <strain evidence="8 9">NEAU-C40</strain>
    </source>
</reference>
<comment type="similarity">
    <text evidence="2 6">Belongs to the transposase mutator family.</text>
</comment>
<keyword evidence="4 6" id="KW-0238">DNA-binding</keyword>
<keyword evidence="6" id="KW-0814">Transposable element</keyword>
<evidence type="ECO:0000256" key="4">
    <source>
        <dbReference type="ARBA" id="ARBA00023125"/>
    </source>
</evidence>
<evidence type="ECO:0000313" key="8">
    <source>
        <dbReference type="EMBL" id="TKA06409.1"/>
    </source>
</evidence>
<proteinExistence type="inferred from homology"/>
<dbReference type="AlphaFoldDB" id="A0A4V5N0G5"/>
<evidence type="ECO:0000256" key="7">
    <source>
        <dbReference type="SAM" id="MobiDB-lite"/>
    </source>
</evidence>
<dbReference type="InterPro" id="IPR001207">
    <property type="entry name" value="Transposase_mutator"/>
</dbReference>
<evidence type="ECO:0000256" key="2">
    <source>
        <dbReference type="ARBA" id="ARBA00010961"/>
    </source>
</evidence>